<sequence>MARPLWMAAGIVFFALGWIGMVLPVMPGFVFLLGAVFCFARGNPQWETRMLDHPKYGPALRDWREHRRIARKSKYAALGFMALAAVLTGFTAGFPIALIPIGIMALVGTWIWTRPE</sequence>
<keyword evidence="1" id="KW-1133">Transmembrane helix</keyword>
<dbReference type="GO" id="GO:0005886">
    <property type="term" value="C:plasma membrane"/>
    <property type="evidence" value="ECO:0007669"/>
    <property type="project" value="TreeGrafter"/>
</dbReference>
<evidence type="ECO:0000256" key="1">
    <source>
        <dbReference type="SAM" id="Phobius"/>
    </source>
</evidence>
<keyword evidence="1" id="KW-0812">Transmembrane</keyword>
<feature type="transmembrane region" description="Helical" evidence="1">
    <location>
        <begin position="73"/>
        <end position="90"/>
    </location>
</feature>
<accession>A0A844XBY3</accession>
<dbReference type="AlphaFoldDB" id="A0A844XBY3"/>
<gene>
    <name evidence="2" type="ORF">GRF63_06220</name>
</gene>
<comment type="caution">
    <text evidence="2">The sequence shown here is derived from an EMBL/GenBank/DDBJ whole genome shotgun (WGS) entry which is preliminary data.</text>
</comment>
<dbReference type="Proteomes" id="UP000461409">
    <property type="component" value="Unassembled WGS sequence"/>
</dbReference>
<organism evidence="2 3">
    <name type="scientific">Aurantiacibacter rhizosphaerae</name>
    <dbReference type="NCBI Taxonomy" id="2691582"/>
    <lineage>
        <taxon>Bacteria</taxon>
        <taxon>Pseudomonadati</taxon>
        <taxon>Pseudomonadota</taxon>
        <taxon>Alphaproteobacteria</taxon>
        <taxon>Sphingomonadales</taxon>
        <taxon>Erythrobacteraceae</taxon>
        <taxon>Aurantiacibacter</taxon>
    </lineage>
</organism>
<protein>
    <submittedName>
        <fullName evidence="2">DUF454 family protein</fullName>
    </submittedName>
</protein>
<dbReference type="Pfam" id="PF04304">
    <property type="entry name" value="DUF454"/>
    <property type="match status" value="1"/>
</dbReference>
<reference evidence="2 3" key="1">
    <citation type="submission" date="2019-12" db="EMBL/GenBank/DDBJ databases">
        <authorList>
            <person name="Lee S.D."/>
        </authorList>
    </citation>
    <scope>NUCLEOTIDE SEQUENCE [LARGE SCALE GENOMIC DNA]</scope>
    <source>
        <strain evidence="2 3">GH3-10</strain>
    </source>
</reference>
<evidence type="ECO:0000313" key="3">
    <source>
        <dbReference type="Proteomes" id="UP000461409"/>
    </source>
</evidence>
<keyword evidence="1" id="KW-0472">Membrane</keyword>
<dbReference type="EMBL" id="WUBR01000001">
    <property type="protein sequence ID" value="MWV27496.1"/>
    <property type="molecule type" value="Genomic_DNA"/>
</dbReference>
<evidence type="ECO:0000313" key="2">
    <source>
        <dbReference type="EMBL" id="MWV27496.1"/>
    </source>
</evidence>
<reference evidence="2 3" key="2">
    <citation type="submission" date="2020-02" db="EMBL/GenBank/DDBJ databases">
        <title>Erythrobacter dongmakensis sp. nov., isolated from a tidal mudflat.</title>
        <authorList>
            <person name="Kim I.S."/>
        </authorList>
    </citation>
    <scope>NUCLEOTIDE SEQUENCE [LARGE SCALE GENOMIC DNA]</scope>
    <source>
        <strain evidence="2 3">GH3-10</strain>
    </source>
</reference>
<dbReference type="PANTHER" id="PTHR35813:SF1">
    <property type="entry name" value="INNER MEMBRANE PROTEIN YBAN"/>
    <property type="match status" value="1"/>
</dbReference>
<keyword evidence="3" id="KW-1185">Reference proteome</keyword>
<dbReference type="PIRSF" id="PIRSF016789">
    <property type="entry name" value="DUF454"/>
    <property type="match status" value="1"/>
</dbReference>
<feature type="transmembrane region" description="Helical" evidence="1">
    <location>
        <begin position="6"/>
        <end position="39"/>
    </location>
</feature>
<dbReference type="PANTHER" id="PTHR35813">
    <property type="entry name" value="INNER MEMBRANE PROTEIN YBAN"/>
    <property type="match status" value="1"/>
</dbReference>
<proteinExistence type="predicted"/>
<dbReference type="InterPro" id="IPR007401">
    <property type="entry name" value="DUF454"/>
</dbReference>
<name>A0A844XBY3_9SPHN</name>